<comment type="caution">
    <text evidence="1">The sequence shown here is derived from an EMBL/GenBank/DDBJ whole genome shotgun (WGS) entry which is preliminary data.</text>
</comment>
<dbReference type="EMBL" id="FPLJ01000055">
    <property type="protein sequence ID" value="SGY93141.1"/>
    <property type="molecule type" value="Genomic_DNA"/>
</dbReference>
<evidence type="ECO:0000313" key="1">
    <source>
        <dbReference type="EMBL" id="SGY93141.1"/>
    </source>
</evidence>
<dbReference type="RefSeq" id="WP_075499599.1">
    <property type="nucleotide sequence ID" value="NZ_CAWRCN010000103.1"/>
</dbReference>
<reference evidence="1 2" key="1">
    <citation type="submission" date="2016-11" db="EMBL/GenBank/DDBJ databases">
        <authorList>
            <person name="Klemetsen T."/>
        </authorList>
    </citation>
    <scope>NUCLEOTIDE SEQUENCE [LARGE SCALE GENOMIC DNA]</scope>
    <source>
        <strain evidence="1">MT 2528</strain>
    </source>
</reference>
<organism evidence="1 2">
    <name type="scientific">Moritella viscosa</name>
    <dbReference type="NCBI Taxonomy" id="80854"/>
    <lineage>
        <taxon>Bacteria</taxon>
        <taxon>Pseudomonadati</taxon>
        <taxon>Pseudomonadota</taxon>
        <taxon>Gammaproteobacteria</taxon>
        <taxon>Alteromonadales</taxon>
        <taxon>Moritellaceae</taxon>
        <taxon>Moritella</taxon>
    </lineage>
</organism>
<dbReference type="Proteomes" id="UP000182660">
    <property type="component" value="Unassembled WGS sequence"/>
</dbReference>
<keyword evidence="2" id="KW-1185">Reference proteome</keyword>
<protein>
    <submittedName>
        <fullName evidence="1">Uncharacterized protein RP785</fullName>
    </submittedName>
</protein>
<gene>
    <name evidence="1" type="ORF">MT2528_2518</name>
</gene>
<name>A0ABY1HGH5_9GAMM</name>
<sequence length="236" mass="27360">MSNTVELKEINKGIKELTYLLDRGDGNHEAIVKDLWILEKKKISLSILSDDGLEFSPINQFNSESYGVYADKTANNQCVDLKCNFETFVVTKYHQKFRDCDCCNKSKDKMEIQVFMPSCGQHLCLDCFDKEMREEYLNDNCHFEIIELSEDIAEYKYSFSYGSVAIGFDTFTYYQTSENLYNIDFYQNIGLNKSILVSSINNFKLSKQELNFLKTQYNLKTMGQTETENLEDGISV</sequence>
<evidence type="ECO:0000313" key="2">
    <source>
        <dbReference type="Proteomes" id="UP000182660"/>
    </source>
</evidence>
<proteinExistence type="predicted"/>
<accession>A0ABY1HGH5</accession>